<name>A0A8J5VN24_ZIZPA</name>
<reference evidence="1" key="2">
    <citation type="submission" date="2021-02" db="EMBL/GenBank/DDBJ databases">
        <authorList>
            <person name="Kimball J.A."/>
            <person name="Haas M.W."/>
            <person name="Macchietto M."/>
            <person name="Kono T."/>
            <person name="Duquette J."/>
            <person name="Shao M."/>
        </authorList>
    </citation>
    <scope>NUCLEOTIDE SEQUENCE</scope>
    <source>
        <tissue evidence="1">Fresh leaf tissue</tissue>
    </source>
</reference>
<evidence type="ECO:0000313" key="2">
    <source>
        <dbReference type="Proteomes" id="UP000729402"/>
    </source>
</evidence>
<proteinExistence type="predicted"/>
<reference evidence="1" key="1">
    <citation type="journal article" date="2021" name="bioRxiv">
        <title>Whole Genome Assembly and Annotation of Northern Wild Rice, Zizania palustris L., Supports a Whole Genome Duplication in the Zizania Genus.</title>
        <authorList>
            <person name="Haas M."/>
            <person name="Kono T."/>
            <person name="Macchietto M."/>
            <person name="Millas R."/>
            <person name="McGilp L."/>
            <person name="Shao M."/>
            <person name="Duquette J."/>
            <person name="Hirsch C.N."/>
            <person name="Kimball J."/>
        </authorList>
    </citation>
    <scope>NUCLEOTIDE SEQUENCE</scope>
    <source>
        <tissue evidence="1">Fresh leaf tissue</tissue>
    </source>
</reference>
<organism evidence="1 2">
    <name type="scientific">Zizania palustris</name>
    <name type="common">Northern wild rice</name>
    <dbReference type="NCBI Taxonomy" id="103762"/>
    <lineage>
        <taxon>Eukaryota</taxon>
        <taxon>Viridiplantae</taxon>
        <taxon>Streptophyta</taxon>
        <taxon>Embryophyta</taxon>
        <taxon>Tracheophyta</taxon>
        <taxon>Spermatophyta</taxon>
        <taxon>Magnoliopsida</taxon>
        <taxon>Liliopsida</taxon>
        <taxon>Poales</taxon>
        <taxon>Poaceae</taxon>
        <taxon>BOP clade</taxon>
        <taxon>Oryzoideae</taxon>
        <taxon>Oryzeae</taxon>
        <taxon>Zizaniinae</taxon>
        <taxon>Zizania</taxon>
    </lineage>
</organism>
<dbReference type="Proteomes" id="UP000729402">
    <property type="component" value="Unassembled WGS sequence"/>
</dbReference>
<evidence type="ECO:0000313" key="1">
    <source>
        <dbReference type="EMBL" id="KAG8064576.1"/>
    </source>
</evidence>
<sequence length="107" mass="11381">MQNTPRSQISVITLLASSRCLGDLHDVLLNHDVILDDDRPHPRHCGGGGGSVAVVRAAGRLGPCRLADGAGDPLHDAHVLRDLHLHVLHLVDLRLHLLAPATAPSPE</sequence>
<protein>
    <submittedName>
        <fullName evidence="1">Uncharacterized protein</fullName>
    </submittedName>
</protein>
<accession>A0A8J5VN24</accession>
<comment type="caution">
    <text evidence="1">The sequence shown here is derived from an EMBL/GenBank/DDBJ whole genome shotgun (WGS) entry which is preliminary data.</text>
</comment>
<keyword evidence="2" id="KW-1185">Reference proteome</keyword>
<dbReference type="AlphaFoldDB" id="A0A8J5VN24"/>
<dbReference type="EMBL" id="JAAALK010000285">
    <property type="protein sequence ID" value="KAG8064576.1"/>
    <property type="molecule type" value="Genomic_DNA"/>
</dbReference>
<gene>
    <name evidence="1" type="ORF">GUJ93_ZPchr0004g38436</name>
</gene>